<name>A0A0B1SE43_OESDE</name>
<feature type="region of interest" description="Disordered" evidence="1">
    <location>
        <begin position="1"/>
        <end position="20"/>
    </location>
</feature>
<organism evidence="2 3">
    <name type="scientific">Oesophagostomum dentatum</name>
    <name type="common">Nodular worm</name>
    <dbReference type="NCBI Taxonomy" id="61180"/>
    <lineage>
        <taxon>Eukaryota</taxon>
        <taxon>Metazoa</taxon>
        <taxon>Ecdysozoa</taxon>
        <taxon>Nematoda</taxon>
        <taxon>Chromadorea</taxon>
        <taxon>Rhabditida</taxon>
        <taxon>Rhabditina</taxon>
        <taxon>Rhabditomorpha</taxon>
        <taxon>Strongyloidea</taxon>
        <taxon>Strongylidae</taxon>
        <taxon>Oesophagostomum</taxon>
    </lineage>
</organism>
<reference evidence="2 3" key="1">
    <citation type="submission" date="2014-03" db="EMBL/GenBank/DDBJ databases">
        <title>Draft genome of the hookworm Oesophagostomum dentatum.</title>
        <authorList>
            <person name="Mitreva M."/>
        </authorList>
    </citation>
    <scope>NUCLEOTIDE SEQUENCE [LARGE SCALE GENOMIC DNA]</scope>
    <source>
        <strain evidence="2 3">OD-Hann</strain>
    </source>
</reference>
<proteinExistence type="predicted"/>
<dbReference type="OrthoDB" id="297496at2759"/>
<dbReference type="EMBL" id="KN588954">
    <property type="protein sequence ID" value="KHJ81500.1"/>
    <property type="molecule type" value="Genomic_DNA"/>
</dbReference>
<protein>
    <submittedName>
        <fullName evidence="2">Uncharacterized protein</fullName>
    </submittedName>
</protein>
<sequence>MLVTREHTPDTDDATPLHRIERSPSVQKLIVKDAENALHALRVIHHKLNKQPIKQQLEEVRRSATA</sequence>
<accession>A0A0B1SE43</accession>
<evidence type="ECO:0000313" key="2">
    <source>
        <dbReference type="EMBL" id="KHJ81500.1"/>
    </source>
</evidence>
<dbReference type="Proteomes" id="UP000053660">
    <property type="component" value="Unassembled WGS sequence"/>
</dbReference>
<evidence type="ECO:0000256" key="1">
    <source>
        <dbReference type="SAM" id="MobiDB-lite"/>
    </source>
</evidence>
<keyword evidence="3" id="KW-1185">Reference proteome</keyword>
<gene>
    <name evidence="2" type="ORF">OESDEN_18814</name>
</gene>
<evidence type="ECO:0000313" key="3">
    <source>
        <dbReference type="Proteomes" id="UP000053660"/>
    </source>
</evidence>
<dbReference type="AlphaFoldDB" id="A0A0B1SE43"/>